<dbReference type="OrthoDB" id="6066489at2759"/>
<name>A0A482WHK2_LAOST</name>
<dbReference type="AlphaFoldDB" id="A0A482WHK2"/>
<evidence type="ECO:0000313" key="3">
    <source>
        <dbReference type="Proteomes" id="UP000291343"/>
    </source>
</evidence>
<dbReference type="Gene3D" id="1.10.287.1490">
    <property type="match status" value="1"/>
</dbReference>
<reference evidence="2 3" key="1">
    <citation type="journal article" date="2017" name="Gigascience">
        <title>Genome sequence of the small brown planthopper, Laodelphax striatellus.</title>
        <authorList>
            <person name="Zhu J."/>
            <person name="Jiang F."/>
            <person name="Wang X."/>
            <person name="Yang P."/>
            <person name="Bao Y."/>
            <person name="Zhao W."/>
            <person name="Wang W."/>
            <person name="Lu H."/>
            <person name="Wang Q."/>
            <person name="Cui N."/>
            <person name="Li J."/>
            <person name="Chen X."/>
            <person name="Luo L."/>
            <person name="Yu J."/>
            <person name="Kang L."/>
            <person name="Cui F."/>
        </authorList>
    </citation>
    <scope>NUCLEOTIDE SEQUENCE [LARGE SCALE GENOMIC DNA]</scope>
    <source>
        <strain evidence="2">Lst14</strain>
    </source>
</reference>
<accession>A0A482WHK2</accession>
<feature type="compositionally biased region" description="Polar residues" evidence="1">
    <location>
        <begin position="104"/>
        <end position="118"/>
    </location>
</feature>
<evidence type="ECO:0000313" key="2">
    <source>
        <dbReference type="EMBL" id="RZF32987.1"/>
    </source>
</evidence>
<evidence type="ECO:0000256" key="1">
    <source>
        <dbReference type="SAM" id="MobiDB-lite"/>
    </source>
</evidence>
<dbReference type="Proteomes" id="UP000291343">
    <property type="component" value="Unassembled WGS sequence"/>
</dbReference>
<keyword evidence="3" id="KW-1185">Reference proteome</keyword>
<protein>
    <submittedName>
        <fullName evidence="2">Uncharacterized protein</fullName>
    </submittedName>
</protein>
<sequence length="470" mass="52135">MRSQNVSEDNLSSRFPLSSNSYCGVRRKKGSDVDAKSAEIEKLKIGIRDAQEENLKLQAVISDLTQVNKRWQKYNSDRQMYVQKLLNTIQDQQEQLNKMGEQRAFSSTEGEQDSVSSNRNHEHELARLQETEMILKEKIQVLEFQVKANRDDWEAELNEKKQVLKEKADIEGKVNVLMDELQELKQSILQKQRNERRNICDICRHCMSNELPQPVNSRLFRTAVHLPCSSQNWRGGMSEGACCNLETDGIEKTANNSDFLLATRTSYFGGGGAIKRSNSGAAAAEAEGDYDSGLPRAESVDSNDATDVWNIGERWTRPTNVVTEAAPSYSRASTVPLVSSPVIHVTPSNSNSSVTLIDSVPEAYCVKYISRAPDSPSVCSVVQIPVTKSNSAPENKSWSSCRSSTDSFDPLSDSASCAGSAIVDSPTSSERAPESSSSRQNIICPVCQSAFSPDNNLKFLDHFEVCQRNV</sequence>
<feature type="region of interest" description="Disordered" evidence="1">
    <location>
        <begin position="96"/>
        <end position="119"/>
    </location>
</feature>
<proteinExistence type="predicted"/>
<gene>
    <name evidence="2" type="ORF">LSTR_LSTR008700</name>
</gene>
<dbReference type="EMBL" id="QKKF02035404">
    <property type="protein sequence ID" value="RZF32987.1"/>
    <property type="molecule type" value="Genomic_DNA"/>
</dbReference>
<dbReference type="InParanoid" id="A0A482WHK2"/>
<dbReference type="SMR" id="A0A482WHK2"/>
<comment type="caution">
    <text evidence="2">The sequence shown here is derived from an EMBL/GenBank/DDBJ whole genome shotgun (WGS) entry which is preliminary data.</text>
</comment>
<organism evidence="2 3">
    <name type="scientific">Laodelphax striatellus</name>
    <name type="common">Small brown planthopper</name>
    <name type="synonym">Delphax striatella</name>
    <dbReference type="NCBI Taxonomy" id="195883"/>
    <lineage>
        <taxon>Eukaryota</taxon>
        <taxon>Metazoa</taxon>
        <taxon>Ecdysozoa</taxon>
        <taxon>Arthropoda</taxon>
        <taxon>Hexapoda</taxon>
        <taxon>Insecta</taxon>
        <taxon>Pterygota</taxon>
        <taxon>Neoptera</taxon>
        <taxon>Paraneoptera</taxon>
        <taxon>Hemiptera</taxon>
        <taxon>Auchenorrhyncha</taxon>
        <taxon>Fulgoroidea</taxon>
        <taxon>Delphacidae</taxon>
        <taxon>Criomorphinae</taxon>
        <taxon>Laodelphax</taxon>
    </lineage>
</organism>